<proteinExistence type="inferred from homology"/>
<gene>
    <name evidence="7" type="ORF">GGI15_000129</name>
</gene>
<keyword evidence="5 6" id="KW-0472">Membrane</keyword>
<name>A0A9W8HRJ7_9FUNG</name>
<keyword evidence="4 6" id="KW-1133">Transmembrane helix</keyword>
<keyword evidence="8" id="KW-1185">Reference proteome</keyword>
<reference evidence="7" key="1">
    <citation type="submission" date="2022-07" db="EMBL/GenBank/DDBJ databases">
        <title>Phylogenomic reconstructions and comparative analyses of Kickxellomycotina fungi.</title>
        <authorList>
            <person name="Reynolds N.K."/>
            <person name="Stajich J.E."/>
            <person name="Barry K."/>
            <person name="Grigoriev I.V."/>
            <person name="Crous P."/>
            <person name="Smith M.E."/>
        </authorList>
    </citation>
    <scope>NUCLEOTIDE SEQUENCE</scope>
    <source>
        <strain evidence="7">BCRC 34489</strain>
    </source>
</reference>
<feature type="transmembrane region" description="Helical" evidence="6">
    <location>
        <begin position="56"/>
        <end position="74"/>
    </location>
</feature>
<dbReference type="Proteomes" id="UP001140172">
    <property type="component" value="Unassembled WGS sequence"/>
</dbReference>
<organism evidence="7 8">
    <name type="scientific">Coemansia interrupta</name>
    <dbReference type="NCBI Taxonomy" id="1126814"/>
    <lineage>
        <taxon>Eukaryota</taxon>
        <taxon>Fungi</taxon>
        <taxon>Fungi incertae sedis</taxon>
        <taxon>Zoopagomycota</taxon>
        <taxon>Kickxellomycotina</taxon>
        <taxon>Kickxellomycetes</taxon>
        <taxon>Kickxellales</taxon>
        <taxon>Kickxellaceae</taxon>
        <taxon>Coemansia</taxon>
    </lineage>
</organism>
<dbReference type="OrthoDB" id="5620at2759"/>
<evidence type="ECO:0008006" key="9">
    <source>
        <dbReference type="Google" id="ProtNLM"/>
    </source>
</evidence>
<evidence type="ECO:0000256" key="3">
    <source>
        <dbReference type="ARBA" id="ARBA00022692"/>
    </source>
</evidence>
<evidence type="ECO:0000256" key="1">
    <source>
        <dbReference type="ARBA" id="ARBA00004370"/>
    </source>
</evidence>
<dbReference type="EMBL" id="JANBUM010000004">
    <property type="protein sequence ID" value="KAJ2788108.1"/>
    <property type="molecule type" value="Genomic_DNA"/>
</dbReference>
<dbReference type="PANTHER" id="PTHR12668">
    <property type="entry name" value="TRANSMEMBRANE PROTEIN 14, 15"/>
    <property type="match status" value="1"/>
</dbReference>
<dbReference type="PANTHER" id="PTHR12668:SF43">
    <property type="entry name" value="TRANSMEMBRANE PROTEIN 14 HOMOLOG"/>
    <property type="match status" value="1"/>
</dbReference>
<evidence type="ECO:0000313" key="8">
    <source>
        <dbReference type="Proteomes" id="UP001140172"/>
    </source>
</evidence>
<dbReference type="AlphaFoldDB" id="A0A9W8HRJ7"/>
<dbReference type="InterPro" id="IPR005349">
    <property type="entry name" value="TMEM14"/>
</dbReference>
<dbReference type="Gene3D" id="1.10.10.1740">
    <property type="entry name" value="Transmembrane protein 14-like"/>
    <property type="match status" value="1"/>
</dbReference>
<evidence type="ECO:0000256" key="6">
    <source>
        <dbReference type="SAM" id="Phobius"/>
    </source>
</evidence>
<sequence length="102" mass="10725">MVADILGLSFGALVLLGGVIGFIKSNSGASLISGLVFGALIAMTTQYAASNSKAFNLLPAVVCLVLCLVMGSRFMNSKKFMPAGMVSLLSLLMFARHATRYF</sequence>
<evidence type="ECO:0000256" key="4">
    <source>
        <dbReference type="ARBA" id="ARBA00022989"/>
    </source>
</evidence>
<accession>A0A9W8HRJ7</accession>
<evidence type="ECO:0000256" key="5">
    <source>
        <dbReference type="ARBA" id="ARBA00023136"/>
    </source>
</evidence>
<comment type="subcellular location">
    <subcellularLocation>
        <location evidence="1">Membrane</location>
    </subcellularLocation>
</comment>
<protein>
    <recommendedName>
        <fullName evidence="9">Transmembrane protein 14C</fullName>
    </recommendedName>
</protein>
<dbReference type="GO" id="GO:0016020">
    <property type="term" value="C:membrane"/>
    <property type="evidence" value="ECO:0007669"/>
    <property type="project" value="UniProtKB-SubCell"/>
</dbReference>
<feature type="transmembrane region" description="Helical" evidence="6">
    <location>
        <begin position="31"/>
        <end position="49"/>
    </location>
</feature>
<keyword evidence="3 6" id="KW-0812">Transmembrane</keyword>
<evidence type="ECO:0000256" key="2">
    <source>
        <dbReference type="ARBA" id="ARBA00007590"/>
    </source>
</evidence>
<comment type="similarity">
    <text evidence="2">Belongs to the TMEM14 family.</text>
</comment>
<dbReference type="Pfam" id="PF03647">
    <property type="entry name" value="Tmemb_14"/>
    <property type="match status" value="1"/>
</dbReference>
<comment type="caution">
    <text evidence="7">The sequence shown here is derived from an EMBL/GenBank/DDBJ whole genome shotgun (WGS) entry which is preliminary data.</text>
</comment>
<evidence type="ECO:0000313" key="7">
    <source>
        <dbReference type="EMBL" id="KAJ2788108.1"/>
    </source>
</evidence>
<dbReference type="InterPro" id="IPR044890">
    <property type="entry name" value="TMEM14_sf"/>
</dbReference>